<organism evidence="2 3">
    <name type="scientific">Spirosoma endbachense</name>
    <dbReference type="NCBI Taxonomy" id="2666025"/>
    <lineage>
        <taxon>Bacteria</taxon>
        <taxon>Pseudomonadati</taxon>
        <taxon>Bacteroidota</taxon>
        <taxon>Cytophagia</taxon>
        <taxon>Cytophagales</taxon>
        <taxon>Cytophagaceae</taxon>
        <taxon>Spirosoma</taxon>
    </lineage>
</organism>
<keyword evidence="1" id="KW-0732">Signal</keyword>
<dbReference type="EMBL" id="CP045997">
    <property type="protein sequence ID" value="QHV94570.1"/>
    <property type="molecule type" value="Genomic_DNA"/>
</dbReference>
<reference evidence="2 3" key="1">
    <citation type="submission" date="2019-11" db="EMBL/GenBank/DDBJ databases">
        <title>Spirosoma endbachense sp. nov., isolated from a natural salt meadow.</title>
        <authorList>
            <person name="Rojas J."/>
            <person name="Ambika Manirajan B."/>
            <person name="Ratering S."/>
            <person name="Suarez C."/>
            <person name="Geissler-Plaum R."/>
            <person name="Schnell S."/>
        </authorList>
    </citation>
    <scope>NUCLEOTIDE SEQUENCE [LARGE SCALE GENOMIC DNA]</scope>
    <source>
        <strain evidence="2 3">I-24</strain>
    </source>
</reference>
<dbReference type="Proteomes" id="UP000464577">
    <property type="component" value="Chromosome"/>
</dbReference>
<protein>
    <submittedName>
        <fullName evidence="2">DUF4082 domain-containing protein</fullName>
    </submittedName>
</protein>
<dbReference type="KEGG" id="senf:GJR95_05860"/>
<gene>
    <name evidence="2" type="ORF">GJR95_05860</name>
</gene>
<dbReference type="PROSITE" id="PS51257">
    <property type="entry name" value="PROKAR_LIPOPROTEIN"/>
    <property type="match status" value="1"/>
</dbReference>
<keyword evidence="3" id="KW-1185">Reference proteome</keyword>
<proteinExistence type="predicted"/>
<dbReference type="RefSeq" id="WP_162384989.1">
    <property type="nucleotide sequence ID" value="NZ_CP045997.1"/>
</dbReference>
<feature type="signal peptide" evidence="1">
    <location>
        <begin position="1"/>
        <end position="20"/>
    </location>
</feature>
<sequence length="195" mass="20798">MKNLKVCGLLLLMASLTSCSKNETAKPAENPITTLLSEQLQALKLVGIRENSFRESGVVFSSSVAGKLTQLGSKLPDAGIYVVTVWDFDSGQVLLQKTVEQEVPDKLTLIDIAVLPLTINKKYLISINNKSGQRSQGSYTQAFKASGGNVLPATQGNITLHASRSGGGSMVAFPSSSANQFSLLTGFPEFTFIPD</sequence>
<dbReference type="AlphaFoldDB" id="A0A6P1VRF5"/>
<feature type="chain" id="PRO_5027076886" evidence="1">
    <location>
        <begin position="21"/>
        <end position="195"/>
    </location>
</feature>
<accession>A0A6P1VRF5</accession>
<name>A0A6P1VRF5_9BACT</name>
<evidence type="ECO:0000313" key="3">
    <source>
        <dbReference type="Proteomes" id="UP000464577"/>
    </source>
</evidence>
<evidence type="ECO:0000256" key="1">
    <source>
        <dbReference type="SAM" id="SignalP"/>
    </source>
</evidence>
<evidence type="ECO:0000313" key="2">
    <source>
        <dbReference type="EMBL" id="QHV94570.1"/>
    </source>
</evidence>